<organism evidence="2 4">
    <name type="scientific">Rhizophagus clarus</name>
    <dbReference type="NCBI Taxonomy" id="94130"/>
    <lineage>
        <taxon>Eukaryota</taxon>
        <taxon>Fungi</taxon>
        <taxon>Fungi incertae sedis</taxon>
        <taxon>Mucoromycota</taxon>
        <taxon>Glomeromycotina</taxon>
        <taxon>Glomeromycetes</taxon>
        <taxon>Glomerales</taxon>
        <taxon>Glomeraceae</taxon>
        <taxon>Rhizophagus</taxon>
    </lineage>
</organism>
<reference evidence="2 4" key="1">
    <citation type="submission" date="2017-11" db="EMBL/GenBank/DDBJ databases">
        <title>The genome of Rhizophagus clarus HR1 reveals common genetic basis of auxotrophy among arbuscular mycorrhizal fungi.</title>
        <authorList>
            <person name="Kobayashi Y."/>
        </authorList>
    </citation>
    <scope>NUCLEOTIDE SEQUENCE [LARGE SCALE GENOMIC DNA]</scope>
    <source>
        <strain evidence="2 4">HR1</strain>
    </source>
</reference>
<dbReference type="AlphaFoldDB" id="A0A2Z6REY6"/>
<evidence type="ECO:0000256" key="1">
    <source>
        <dbReference type="SAM" id="MobiDB-lite"/>
    </source>
</evidence>
<comment type="caution">
    <text evidence="2">The sequence shown here is derived from an EMBL/GenBank/DDBJ whole genome shotgun (WGS) entry which is preliminary data.</text>
</comment>
<feature type="region of interest" description="Disordered" evidence="1">
    <location>
        <begin position="123"/>
        <end position="148"/>
    </location>
</feature>
<dbReference type="Proteomes" id="UP000615446">
    <property type="component" value="Unassembled WGS sequence"/>
</dbReference>
<accession>A0A2Z6REY6</accession>
<evidence type="ECO:0000313" key="3">
    <source>
        <dbReference type="EMBL" id="GES77986.1"/>
    </source>
</evidence>
<dbReference type="Proteomes" id="UP000247702">
    <property type="component" value="Unassembled WGS sequence"/>
</dbReference>
<name>A0A2Z6REY6_9GLOM</name>
<reference evidence="3" key="2">
    <citation type="submission" date="2019-10" db="EMBL/GenBank/DDBJ databases">
        <title>Conservation and host-specific expression of non-tandemly repeated heterogenous ribosome RNA gene in arbuscular mycorrhizal fungi.</title>
        <authorList>
            <person name="Maeda T."/>
            <person name="Kobayashi Y."/>
            <person name="Nakagawa T."/>
            <person name="Ezawa T."/>
            <person name="Yamaguchi K."/>
            <person name="Bino T."/>
            <person name="Nishimoto Y."/>
            <person name="Shigenobu S."/>
            <person name="Kawaguchi M."/>
        </authorList>
    </citation>
    <scope>NUCLEOTIDE SEQUENCE</scope>
    <source>
        <strain evidence="3">HR1</strain>
    </source>
</reference>
<keyword evidence="4" id="KW-1185">Reference proteome</keyword>
<gene>
    <name evidence="3" type="ORF">RCL2_000530900</name>
    <name evidence="2" type="ORF">RclHR1_18260003</name>
</gene>
<evidence type="ECO:0000313" key="4">
    <source>
        <dbReference type="Proteomes" id="UP000247702"/>
    </source>
</evidence>
<evidence type="ECO:0000313" key="2">
    <source>
        <dbReference type="EMBL" id="GBB91126.1"/>
    </source>
</evidence>
<protein>
    <submittedName>
        <fullName evidence="2">Uncharacterized protein</fullName>
    </submittedName>
</protein>
<dbReference type="EMBL" id="BEXD01000920">
    <property type="protein sequence ID" value="GBB91126.1"/>
    <property type="molecule type" value="Genomic_DNA"/>
</dbReference>
<feature type="compositionally biased region" description="Basic and acidic residues" evidence="1">
    <location>
        <begin position="139"/>
        <end position="148"/>
    </location>
</feature>
<dbReference type="OrthoDB" id="2446119at2759"/>
<sequence>MRNHWWIVDTSLSEDKETDAFLDEVHKKKVSNEIRQRNWKKKLQAQESLPISPEEKGLKFLTNYSAINSTSSEASVNSDGGKVPSEEKICSKLNSKRKKVKNVNKLKQKLIALELSSQEPLIEPNHVTKISETLCPRKVSSDNESRPG</sequence>
<proteinExistence type="predicted"/>
<dbReference type="EMBL" id="BLAL01000034">
    <property type="protein sequence ID" value="GES77986.1"/>
    <property type="molecule type" value="Genomic_DNA"/>
</dbReference>